<evidence type="ECO:0000256" key="2">
    <source>
        <dbReference type="ARBA" id="ARBA00022679"/>
    </source>
</evidence>
<dbReference type="PIRSF" id="PIRSF016202">
    <property type="entry name" value="PH1107"/>
    <property type="match status" value="1"/>
</dbReference>
<keyword evidence="4" id="KW-0326">Glycosidase</keyword>
<dbReference type="PANTHER" id="PTHR34106">
    <property type="entry name" value="GLYCOSIDASE"/>
    <property type="match status" value="1"/>
</dbReference>
<evidence type="ECO:0000256" key="1">
    <source>
        <dbReference type="ARBA" id="ARBA00022676"/>
    </source>
</evidence>
<comment type="caution">
    <text evidence="4">The sequence shown here is derived from an EMBL/GenBank/DDBJ whole genome shotgun (WGS) entry which is preliminary data.</text>
</comment>
<protein>
    <submittedName>
        <fullName evidence="4">Glycosidase</fullName>
    </submittedName>
</protein>
<dbReference type="Proteomes" id="UP000435649">
    <property type="component" value="Unassembled WGS sequence"/>
</dbReference>
<keyword evidence="1" id="KW-0328">Glycosyltransferase</keyword>
<gene>
    <name evidence="4" type="ORF">FYJ85_08995</name>
</gene>
<organism evidence="4 5">
    <name type="scientific">Victivallis lenta</name>
    <dbReference type="NCBI Taxonomy" id="2606640"/>
    <lineage>
        <taxon>Bacteria</taxon>
        <taxon>Pseudomonadati</taxon>
        <taxon>Lentisphaerota</taxon>
        <taxon>Lentisphaeria</taxon>
        <taxon>Victivallales</taxon>
        <taxon>Victivallaceae</taxon>
        <taxon>Victivallis</taxon>
    </lineage>
</organism>
<dbReference type="Pfam" id="PF04041">
    <property type="entry name" value="Glyco_hydro_130"/>
    <property type="match status" value="1"/>
</dbReference>
<dbReference type="Gene3D" id="2.115.10.20">
    <property type="entry name" value="Glycosyl hydrolase domain, family 43"/>
    <property type="match status" value="1"/>
</dbReference>
<dbReference type="InterPro" id="IPR007184">
    <property type="entry name" value="Mannoside_phosphorylase"/>
</dbReference>
<keyword evidence="5" id="KW-1185">Reference proteome</keyword>
<dbReference type="PANTHER" id="PTHR34106:SF5">
    <property type="entry name" value="GLYCOSIDASE"/>
    <property type="match status" value="1"/>
</dbReference>
<evidence type="ECO:0000313" key="5">
    <source>
        <dbReference type="Proteomes" id="UP000435649"/>
    </source>
</evidence>
<dbReference type="InterPro" id="IPR023296">
    <property type="entry name" value="Glyco_hydro_beta-prop_sf"/>
</dbReference>
<dbReference type="AlphaFoldDB" id="A0A844G479"/>
<accession>A0A844G479</accession>
<dbReference type="GO" id="GO:0016798">
    <property type="term" value="F:hydrolase activity, acting on glycosyl bonds"/>
    <property type="evidence" value="ECO:0007669"/>
    <property type="project" value="UniProtKB-KW"/>
</dbReference>
<evidence type="ECO:0000313" key="4">
    <source>
        <dbReference type="EMBL" id="MST97179.1"/>
    </source>
</evidence>
<dbReference type="CDD" id="cd08993">
    <property type="entry name" value="GH130"/>
    <property type="match status" value="1"/>
</dbReference>
<evidence type="ECO:0000256" key="3">
    <source>
        <dbReference type="ARBA" id="ARBA00024356"/>
    </source>
</evidence>
<proteinExistence type="inferred from homology"/>
<dbReference type="SUPFAM" id="SSF75005">
    <property type="entry name" value="Arabinanase/levansucrase/invertase"/>
    <property type="match status" value="1"/>
</dbReference>
<dbReference type="EMBL" id="VUNS01000008">
    <property type="protein sequence ID" value="MST97179.1"/>
    <property type="molecule type" value="Genomic_DNA"/>
</dbReference>
<keyword evidence="4" id="KW-0378">Hydrolase</keyword>
<keyword evidence="2" id="KW-0808">Transferase</keyword>
<comment type="similarity">
    <text evidence="3">Belongs to the glycosyl hydrolase 130 family.</text>
</comment>
<sequence length="334" mass="37253">MTAVPGRRRPNATHERGIYMVFTKYSGNPVLGPQAFPGDIMYVFNPGAIRYNGEYLLIVDAATAATPIVFWIARSRDGIHFTPDPKPISGWPAPESGAENCIYDPRITFIDGEYILMYASQAPGRGVRTGVVRTRDFRVFERIEQAETGRNNRNSVLFPEKINGRYVRFDRPMGDDECEPCDMCISYSDDLRNWNDTKVLMTPRPGCWDSHKIGGGAVPIRTPEGWLVIYHGVDLTCNGFIYRLGVMLLDLEDPSRIIARGGLPVLWPDQPYEMFGRVMNVTFGCNALLEDDGTVRIYYGAADTCIGLATAKLDDLVAACRVGNPTAERFFSGK</sequence>
<reference evidence="4 5" key="1">
    <citation type="submission" date="2019-08" db="EMBL/GenBank/DDBJ databases">
        <title>In-depth cultivation of the pig gut microbiome towards novel bacterial diversity and tailored functional studies.</title>
        <authorList>
            <person name="Wylensek D."/>
            <person name="Hitch T.C.A."/>
            <person name="Clavel T."/>
        </authorList>
    </citation>
    <scope>NUCLEOTIDE SEQUENCE [LARGE SCALE GENOMIC DNA]</scope>
    <source>
        <strain evidence="4 5">BBE-744-WT-12</strain>
    </source>
</reference>
<dbReference type="GO" id="GO:0016757">
    <property type="term" value="F:glycosyltransferase activity"/>
    <property type="evidence" value="ECO:0007669"/>
    <property type="project" value="UniProtKB-KW"/>
</dbReference>
<name>A0A844G479_9BACT</name>